<evidence type="ECO:0000313" key="2">
    <source>
        <dbReference type="Proteomes" id="UP000004508"/>
    </source>
</evidence>
<dbReference type="AlphaFoldDB" id="D6TQ68"/>
<organism evidence="1 2">
    <name type="scientific">Ktedonobacter racemifer DSM 44963</name>
    <dbReference type="NCBI Taxonomy" id="485913"/>
    <lineage>
        <taxon>Bacteria</taxon>
        <taxon>Bacillati</taxon>
        <taxon>Chloroflexota</taxon>
        <taxon>Ktedonobacteria</taxon>
        <taxon>Ktedonobacterales</taxon>
        <taxon>Ktedonobacteraceae</taxon>
        <taxon>Ktedonobacter</taxon>
    </lineage>
</organism>
<gene>
    <name evidence="1" type="ORF">Krac_6946</name>
</gene>
<evidence type="ECO:0000313" key="1">
    <source>
        <dbReference type="EMBL" id="EFH85716.1"/>
    </source>
</evidence>
<dbReference type="RefSeq" id="WP_007909419.1">
    <property type="nucleotide sequence ID" value="NZ_ADVG01000002.1"/>
</dbReference>
<dbReference type="InParanoid" id="D6TQ68"/>
<dbReference type="Proteomes" id="UP000004508">
    <property type="component" value="Unassembled WGS sequence"/>
</dbReference>
<reference evidence="1 2" key="1">
    <citation type="journal article" date="2011" name="Stand. Genomic Sci.">
        <title>Non-contiguous finished genome sequence and contextual data of the filamentous soil bacterium Ktedonobacter racemifer type strain (SOSP1-21).</title>
        <authorList>
            <person name="Chang Y.J."/>
            <person name="Land M."/>
            <person name="Hauser L."/>
            <person name="Chertkov O."/>
            <person name="Del Rio T.G."/>
            <person name="Nolan M."/>
            <person name="Copeland A."/>
            <person name="Tice H."/>
            <person name="Cheng J.F."/>
            <person name="Lucas S."/>
            <person name="Han C."/>
            <person name="Goodwin L."/>
            <person name="Pitluck S."/>
            <person name="Ivanova N."/>
            <person name="Ovchinikova G."/>
            <person name="Pati A."/>
            <person name="Chen A."/>
            <person name="Palaniappan K."/>
            <person name="Mavromatis K."/>
            <person name="Liolios K."/>
            <person name="Brettin T."/>
            <person name="Fiebig A."/>
            <person name="Rohde M."/>
            <person name="Abt B."/>
            <person name="Goker M."/>
            <person name="Detter J.C."/>
            <person name="Woyke T."/>
            <person name="Bristow J."/>
            <person name="Eisen J.A."/>
            <person name="Markowitz V."/>
            <person name="Hugenholtz P."/>
            <person name="Kyrpides N.C."/>
            <person name="Klenk H.P."/>
            <person name="Lapidus A."/>
        </authorList>
    </citation>
    <scope>NUCLEOTIDE SEQUENCE [LARGE SCALE GENOMIC DNA]</scope>
    <source>
        <strain evidence="2">DSM 44963</strain>
    </source>
</reference>
<dbReference type="EMBL" id="ADVG01000002">
    <property type="protein sequence ID" value="EFH85716.1"/>
    <property type="molecule type" value="Genomic_DNA"/>
</dbReference>
<proteinExistence type="predicted"/>
<protein>
    <submittedName>
        <fullName evidence="1">Uncharacterized protein</fullName>
    </submittedName>
</protein>
<sequence length="49" mass="5362">MAELMADMADRWRIDGGSMADKLSPDSCLFWLTSTVVLAGNRLDGTLET</sequence>
<comment type="caution">
    <text evidence="1">The sequence shown here is derived from an EMBL/GenBank/DDBJ whole genome shotgun (WGS) entry which is preliminary data.</text>
</comment>
<keyword evidence="2" id="KW-1185">Reference proteome</keyword>
<accession>D6TQ68</accession>
<dbReference type="STRING" id="485913.Krac_6946"/>
<name>D6TQ68_KTERA</name>